<dbReference type="InterPro" id="IPR011333">
    <property type="entry name" value="SKP1/BTB/POZ_sf"/>
</dbReference>
<dbReference type="SUPFAM" id="SSF54695">
    <property type="entry name" value="POZ domain"/>
    <property type="match status" value="2"/>
</dbReference>
<dbReference type="InterPro" id="IPR011705">
    <property type="entry name" value="BACK"/>
</dbReference>
<evidence type="ECO:0000313" key="5">
    <source>
        <dbReference type="RefSeq" id="XP_033175801.1"/>
    </source>
</evidence>
<dbReference type="Gene3D" id="2.130.10.30">
    <property type="entry name" value="Regulator of chromosome condensation 1/beta-lactamase-inhibitor protein II"/>
    <property type="match status" value="2"/>
</dbReference>
<dbReference type="Gene3D" id="1.25.40.420">
    <property type="match status" value="1"/>
</dbReference>
<dbReference type="InterPro" id="IPR000408">
    <property type="entry name" value="Reg_chr_condens"/>
</dbReference>
<feature type="repeat" description="RCC1" evidence="2">
    <location>
        <begin position="207"/>
        <end position="258"/>
    </location>
</feature>
<accession>A0A6P8LQF0</accession>
<keyword evidence="4" id="KW-1185">Reference proteome</keyword>
<evidence type="ECO:0000259" key="3">
    <source>
        <dbReference type="PROSITE" id="PS50097"/>
    </source>
</evidence>
<dbReference type="PRINTS" id="PR00633">
    <property type="entry name" value="RCCNDNSATION"/>
</dbReference>
<feature type="repeat" description="RCC1" evidence="2">
    <location>
        <begin position="259"/>
        <end position="310"/>
    </location>
</feature>
<dbReference type="PROSITE" id="PS00626">
    <property type="entry name" value="RCC1_2"/>
    <property type="match status" value="2"/>
</dbReference>
<evidence type="ECO:0000256" key="2">
    <source>
        <dbReference type="PROSITE-ProRule" id="PRU00235"/>
    </source>
</evidence>
<name>A0A6P8LQF0_BOMIM</name>
<feature type="repeat" description="RCC1" evidence="2">
    <location>
        <begin position="152"/>
        <end position="206"/>
    </location>
</feature>
<dbReference type="Pfam" id="PF00651">
    <property type="entry name" value="BTB"/>
    <property type="match status" value="2"/>
</dbReference>
<dbReference type="GeneID" id="100743184"/>
<dbReference type="PANTHER" id="PTHR22872:SF10">
    <property type="entry name" value="ULTRAVIOLET-B RECEPTOR UVR8"/>
    <property type="match status" value="1"/>
</dbReference>
<dbReference type="RefSeq" id="XP_033175801.1">
    <property type="nucleotide sequence ID" value="XM_033319910.1"/>
</dbReference>
<organism evidence="4 5">
    <name type="scientific">Bombus impatiens</name>
    <name type="common">Bumblebee</name>
    <dbReference type="NCBI Taxonomy" id="132113"/>
    <lineage>
        <taxon>Eukaryota</taxon>
        <taxon>Metazoa</taxon>
        <taxon>Ecdysozoa</taxon>
        <taxon>Arthropoda</taxon>
        <taxon>Hexapoda</taxon>
        <taxon>Insecta</taxon>
        <taxon>Pterygota</taxon>
        <taxon>Neoptera</taxon>
        <taxon>Endopterygota</taxon>
        <taxon>Hymenoptera</taxon>
        <taxon>Apocrita</taxon>
        <taxon>Aculeata</taxon>
        <taxon>Apoidea</taxon>
        <taxon>Anthophila</taxon>
        <taxon>Apidae</taxon>
        <taxon>Bombus</taxon>
        <taxon>Pyrobombus</taxon>
    </lineage>
</organism>
<evidence type="ECO:0000313" key="4">
    <source>
        <dbReference type="Proteomes" id="UP000515180"/>
    </source>
</evidence>
<dbReference type="Pfam" id="PF25390">
    <property type="entry name" value="WD40_RLD"/>
    <property type="match status" value="1"/>
</dbReference>
<dbReference type="InterPro" id="IPR058923">
    <property type="entry name" value="RCC1-like_dom"/>
</dbReference>
<dbReference type="OrthoDB" id="5981550at2759"/>
<dbReference type="Gene3D" id="3.30.710.10">
    <property type="entry name" value="Potassium Channel Kv1.1, Chain A"/>
    <property type="match status" value="2"/>
</dbReference>
<feature type="domain" description="BTB" evidence="3">
    <location>
        <begin position="940"/>
        <end position="1007"/>
    </location>
</feature>
<feature type="repeat" description="RCC1" evidence="2">
    <location>
        <begin position="768"/>
        <end position="819"/>
    </location>
</feature>
<feature type="repeat" description="RCC1" evidence="2">
    <location>
        <begin position="99"/>
        <end position="151"/>
    </location>
</feature>
<feature type="repeat" description="RCC1" evidence="2">
    <location>
        <begin position="663"/>
        <end position="714"/>
    </location>
</feature>
<dbReference type="Proteomes" id="UP000515180">
    <property type="component" value="Unplaced"/>
</dbReference>
<dbReference type="Pfam" id="PF00415">
    <property type="entry name" value="RCC1"/>
    <property type="match status" value="5"/>
</dbReference>
<dbReference type="PROSITE" id="PS50097">
    <property type="entry name" value="BTB"/>
    <property type="match status" value="2"/>
</dbReference>
<dbReference type="SMART" id="SM00225">
    <property type="entry name" value="BTB"/>
    <property type="match status" value="2"/>
</dbReference>
<sequence length="1101" mass="122899">MNISMYHDLKNWSIFSLLEPKFISNVRMAIVYGKAANETLLVTKDDMVYGIGNNTYGCLGTGDTQSTIYPKKIEALCGKSVKTFAYGKGPHVLALTEEGKVYSWGYNDYCELGNKSTNEGLTPTLVPSVLDDKFVVDIACGGHHSLALTNKGEIYAWGHNVSGQVGCGTILSTVQPIPKLLNVGLNGKKVVHISCGDSSSVAVTDSGEVYSWGHNGVGQLGLGNCTSQVEPQKVATFAKIVIEKVVCGYMHTLALSDEGVLYVWGANSYGQLGLNTDSNVWIPTKLEVPEMGRILDIVTSHYHHISLAMSEGNRIFMWGQCLGQSIKVPTLTPLKCLYDALAYYAFPPVMHQPLIFHSDAEANIADSLKNAFDDPTTSDLVIQVHGKPIHVHKAVLKIRCHYFRTMFQEHWVENSQSIIEHEQFSYDVYKTFLKYLYTNEVELSQENALELLDLANVYSENQLKRHCIQMINKKITVTNVAYLYSISIQYNAKELEEYCFKFALNHMTAVVQTEDFAKLDENIMKTFIVKAAQAGIFKTYGRVYLSLLISRIYIYTYIHIYIYIYIKMFLWDLKNWPIFSFLDSNHVSKIHMALVYGDLGNEALIITRDKIVYALGSNTSGCLGTGDDCNTFYPKKVEALCGKDIKTFAYGKGPHVLALTEEGKVYSWGHNSHGELGNCFANNMIPMLVTRNLSDEFIVDIACGSHHSLALTNEGKVYAWGENTSGQVGKSVNINENTPMKVNSSLAGKTVICISCGQSSSMTVTDTGKVYGWGCNDVGQLGIGNYVNQVDPCKVTMLAGVVIEKIVCGYAHVLALSNKGALYVWGGNNYGQLGLGMKMNICSPVQLKQEAMRRVLDVATSHYNHISIAMAEGNRIFMWGECLGQSITFPVLTTLGSLHDVFARYASPRVMHQPLVLHDEEPDVNLIDCFREAFNDQTTSDLVIQVRKKFIYVHKAILVIRSQYFRTMFQETLTANNQSVIKQQKFSYDVYKAFLKYLYTDEIDLPLESMLELLKLAVAHSENQLKKRCIQIIRRGITVENAAFCYSIAIEYNAKESEEYCFKFALNHMTAVVQTASFAKLDENTMKTFIIKAAQAGAFKT</sequence>
<dbReference type="PANTHER" id="PTHR22872">
    <property type="entry name" value="BTK-BINDING PROTEIN-RELATED"/>
    <property type="match status" value="1"/>
</dbReference>
<dbReference type="PROSITE" id="PS50012">
    <property type="entry name" value="RCC1_3"/>
    <property type="match status" value="8"/>
</dbReference>
<dbReference type="Pfam" id="PF07707">
    <property type="entry name" value="BACK"/>
    <property type="match status" value="1"/>
</dbReference>
<dbReference type="InterPro" id="IPR051625">
    <property type="entry name" value="Signaling_Regulatory_Domain"/>
</dbReference>
<feature type="repeat" description="RCC1" evidence="2">
    <location>
        <begin position="820"/>
        <end position="871"/>
    </location>
</feature>
<feature type="domain" description="BTB" evidence="3">
    <location>
        <begin position="378"/>
        <end position="445"/>
    </location>
</feature>
<dbReference type="AlphaFoldDB" id="A0A6P8LQF0"/>
<dbReference type="CDD" id="cd18498">
    <property type="entry name" value="BACK_RCBTB1_2"/>
    <property type="match status" value="2"/>
</dbReference>
<dbReference type="InterPro" id="IPR000210">
    <property type="entry name" value="BTB/POZ_dom"/>
</dbReference>
<reference evidence="5" key="1">
    <citation type="submission" date="2025-08" db="UniProtKB">
        <authorList>
            <consortium name="RefSeq"/>
        </authorList>
    </citation>
    <scope>IDENTIFICATION</scope>
</reference>
<keyword evidence="1" id="KW-0677">Repeat</keyword>
<gene>
    <name evidence="5" type="primary">LOC100743184</name>
</gene>
<evidence type="ECO:0000256" key="1">
    <source>
        <dbReference type="ARBA" id="ARBA00022737"/>
    </source>
</evidence>
<dbReference type="InterPro" id="IPR009091">
    <property type="entry name" value="RCC1/BLIP-II"/>
</dbReference>
<dbReference type="SUPFAM" id="SSF50985">
    <property type="entry name" value="RCC1/BLIP-II"/>
    <property type="match status" value="2"/>
</dbReference>
<proteinExistence type="predicted"/>
<feature type="repeat" description="RCC1" evidence="2">
    <location>
        <begin position="715"/>
        <end position="767"/>
    </location>
</feature>
<protein>
    <submittedName>
        <fullName evidence="5">Uncharacterized protein LOC100743184</fullName>
    </submittedName>
</protein>
<dbReference type="CDD" id="cd18298">
    <property type="entry name" value="BTB_POZ_RCBTB1_2"/>
    <property type="match status" value="2"/>
</dbReference>